<dbReference type="Proteomes" id="UP000054565">
    <property type="component" value="Unassembled WGS sequence"/>
</dbReference>
<dbReference type="EMBL" id="DS028094">
    <property type="protein sequence ID" value="KMP02845.1"/>
    <property type="molecule type" value="Genomic_DNA"/>
</dbReference>
<evidence type="ECO:0000313" key="2">
    <source>
        <dbReference type="EMBL" id="KMP02845.1"/>
    </source>
</evidence>
<organism evidence="2 3">
    <name type="scientific">Coccidioides immitis RMSCC 2394</name>
    <dbReference type="NCBI Taxonomy" id="404692"/>
    <lineage>
        <taxon>Eukaryota</taxon>
        <taxon>Fungi</taxon>
        <taxon>Dikarya</taxon>
        <taxon>Ascomycota</taxon>
        <taxon>Pezizomycotina</taxon>
        <taxon>Eurotiomycetes</taxon>
        <taxon>Eurotiomycetidae</taxon>
        <taxon>Onygenales</taxon>
        <taxon>Onygenaceae</taxon>
        <taxon>Coccidioides</taxon>
    </lineage>
</organism>
<proteinExistence type="predicted"/>
<accession>A0A0J6Y523</accession>
<dbReference type="AlphaFoldDB" id="A0A0J6Y523"/>
<sequence length="108" mass="11469">MAFMLSLTLPAPASWIQTLCKVIPIKEVKSQGLSPGTTYEIINMQTGGPKITEPIKNPMAAQWLLSELASSSSQRCKLKNAQFPIPGACDTDLFRGTSGTEGALSEAG</sequence>
<dbReference type="STRING" id="404692.A0A0J6Y523"/>
<feature type="chain" id="PRO_5013334485" evidence="1">
    <location>
        <begin position="16"/>
        <end position="108"/>
    </location>
</feature>
<protein>
    <submittedName>
        <fullName evidence="2">Uncharacterized protein</fullName>
    </submittedName>
</protein>
<gene>
    <name evidence="2" type="ORF">CIRG_02537</name>
</gene>
<keyword evidence="1" id="KW-0732">Signal</keyword>
<reference evidence="3" key="1">
    <citation type="journal article" date="2010" name="Genome Res.">
        <title>Population genomic sequencing of Coccidioides fungi reveals recent hybridization and transposon control.</title>
        <authorList>
            <person name="Neafsey D.E."/>
            <person name="Barker B.M."/>
            <person name="Sharpton T.J."/>
            <person name="Stajich J.E."/>
            <person name="Park D.J."/>
            <person name="Whiston E."/>
            <person name="Hung C.-Y."/>
            <person name="McMahan C."/>
            <person name="White J."/>
            <person name="Sykes S."/>
            <person name="Heiman D."/>
            <person name="Young S."/>
            <person name="Zeng Q."/>
            <person name="Abouelleil A."/>
            <person name="Aftuck L."/>
            <person name="Bessette D."/>
            <person name="Brown A."/>
            <person name="FitzGerald M."/>
            <person name="Lui A."/>
            <person name="Macdonald J.P."/>
            <person name="Priest M."/>
            <person name="Orbach M.J."/>
            <person name="Galgiani J.N."/>
            <person name="Kirkland T.N."/>
            <person name="Cole G.T."/>
            <person name="Birren B.W."/>
            <person name="Henn M.R."/>
            <person name="Taylor J.W."/>
            <person name="Rounsley S.D."/>
        </authorList>
    </citation>
    <scope>NUCLEOTIDE SEQUENCE [LARGE SCALE GENOMIC DNA]</scope>
    <source>
        <strain evidence="3">RMSCC 2394</strain>
    </source>
</reference>
<evidence type="ECO:0000313" key="3">
    <source>
        <dbReference type="Proteomes" id="UP000054565"/>
    </source>
</evidence>
<feature type="signal peptide" evidence="1">
    <location>
        <begin position="1"/>
        <end position="15"/>
    </location>
</feature>
<name>A0A0J6Y523_COCIT</name>
<evidence type="ECO:0000256" key="1">
    <source>
        <dbReference type="SAM" id="SignalP"/>
    </source>
</evidence>